<dbReference type="RefSeq" id="WP_006215065.1">
    <property type="nucleotide sequence ID" value="NZ_ANHZ02000017.1"/>
</dbReference>
<sequence length="383" mass="41444">MSTTPGIPRAAGAPRKAHRATADELKDVQELQGKGRTVLVTGASGMLGESVARRLLSQGWTVRVLQRGQAPIALEDGVEQVLGSITDMDTVKRALDGVDDVIHLAAKVSFAGDWEDFVFTNITGTRILLESAREAGAKNFVFVSSPSVAHTGVSITGDCAGPANPYKARGNYARSKAAAELLALEADSDALRVTAVRPHIVWGPGDTQLVERIVDRAARGRMPLLDDGAALIDTTYVDNASEAIVRALERIEVAHGEAFVVTNGQPRPVGELIGMMCRAGSVPAPKRKVPAGVARFAGRTIEKVWARFPGQDEPPMTEFLAEQLSTAHWFSQKRTHEVLGWEPSVSIEEGMRRLKRHYDHHPLPVVVEQREKRVESTTFKAGS</sequence>
<feature type="region of interest" description="Disordered" evidence="1">
    <location>
        <begin position="1"/>
        <end position="21"/>
    </location>
</feature>
<dbReference type="STRING" id="71999.KPaMU14_04545"/>
<dbReference type="Proteomes" id="UP000009877">
    <property type="component" value="Unassembled WGS sequence"/>
</dbReference>
<accession>M2XTM1</accession>
<dbReference type="EMBL" id="ANHZ02000017">
    <property type="protein sequence ID" value="EME36163.1"/>
    <property type="molecule type" value="Genomic_DNA"/>
</dbReference>
<evidence type="ECO:0000256" key="1">
    <source>
        <dbReference type="SAM" id="MobiDB-lite"/>
    </source>
</evidence>
<dbReference type="GO" id="GO:0005737">
    <property type="term" value="C:cytoplasm"/>
    <property type="evidence" value="ECO:0007669"/>
    <property type="project" value="TreeGrafter"/>
</dbReference>
<organism evidence="3 4">
    <name type="scientific">Kocuria palustris PEL</name>
    <dbReference type="NCBI Taxonomy" id="1236550"/>
    <lineage>
        <taxon>Bacteria</taxon>
        <taxon>Bacillati</taxon>
        <taxon>Actinomycetota</taxon>
        <taxon>Actinomycetes</taxon>
        <taxon>Micrococcales</taxon>
        <taxon>Micrococcaceae</taxon>
        <taxon>Kocuria</taxon>
    </lineage>
</organism>
<comment type="caution">
    <text evidence="3">The sequence shown here is derived from an EMBL/GenBank/DDBJ whole genome shotgun (WGS) entry which is preliminary data.</text>
</comment>
<proteinExistence type="predicted"/>
<evidence type="ECO:0000259" key="2">
    <source>
        <dbReference type="Pfam" id="PF01370"/>
    </source>
</evidence>
<evidence type="ECO:0000313" key="3">
    <source>
        <dbReference type="EMBL" id="EME36163.1"/>
    </source>
</evidence>
<dbReference type="PANTHER" id="PTHR48079:SF6">
    <property type="entry name" value="NAD(P)-BINDING DOMAIN-CONTAINING PROTEIN-RELATED"/>
    <property type="match status" value="1"/>
</dbReference>
<dbReference type="AlphaFoldDB" id="M2XTM1"/>
<name>M2XTM1_9MICC</name>
<dbReference type="InterPro" id="IPR001509">
    <property type="entry name" value="Epimerase_deHydtase"/>
</dbReference>
<dbReference type="GO" id="GO:0004029">
    <property type="term" value="F:aldehyde dehydrogenase (NAD+) activity"/>
    <property type="evidence" value="ECO:0007669"/>
    <property type="project" value="TreeGrafter"/>
</dbReference>
<dbReference type="InterPro" id="IPR051783">
    <property type="entry name" value="NAD(P)-dependent_oxidoreduct"/>
</dbReference>
<protein>
    <submittedName>
        <fullName evidence="3">NAD(P)H steroid dehydrogenase-like protein in alkane synthesis cluster</fullName>
    </submittedName>
</protein>
<dbReference type="SUPFAM" id="SSF51735">
    <property type="entry name" value="NAD(P)-binding Rossmann-fold domains"/>
    <property type="match status" value="1"/>
</dbReference>
<reference evidence="3 4" key="1">
    <citation type="journal article" date="2014" name="Genome Announc.">
        <title>Draft Genome Sequence of Kocuria palustris PEL.</title>
        <authorList>
            <person name="Sharma G."/>
            <person name="Khatri I."/>
            <person name="Subramanian S."/>
        </authorList>
    </citation>
    <scope>NUCLEOTIDE SEQUENCE [LARGE SCALE GENOMIC DNA]</scope>
    <source>
        <strain evidence="3 4">PEL</strain>
    </source>
</reference>
<dbReference type="InterPro" id="IPR036291">
    <property type="entry name" value="NAD(P)-bd_dom_sf"/>
</dbReference>
<feature type="domain" description="NAD-dependent epimerase/dehydratase" evidence="2">
    <location>
        <begin position="38"/>
        <end position="261"/>
    </location>
</feature>
<gene>
    <name evidence="3" type="ORF">C884_00642</name>
</gene>
<dbReference type="PANTHER" id="PTHR48079">
    <property type="entry name" value="PROTEIN YEEZ"/>
    <property type="match status" value="1"/>
</dbReference>
<dbReference type="Pfam" id="PF01370">
    <property type="entry name" value="Epimerase"/>
    <property type="match status" value="1"/>
</dbReference>
<dbReference type="Gene3D" id="3.40.50.720">
    <property type="entry name" value="NAD(P)-binding Rossmann-like Domain"/>
    <property type="match status" value="1"/>
</dbReference>
<evidence type="ECO:0000313" key="4">
    <source>
        <dbReference type="Proteomes" id="UP000009877"/>
    </source>
</evidence>
<keyword evidence="4" id="KW-1185">Reference proteome</keyword>